<accession>A0A6C0E5K1</accession>
<sequence>MSTYKYNSINAALGAKLEKDGYNHITEKHMCGIMSIRSIIIKKSPPMENNTLYTDPASSFMRTLLTDFFDDLERDLNKQPRYEDEQEKESMFGRLQLEAILGNFIIMITTLSPDREKLNKFIDKNLLEFIATHSHSININHKFGCMDNELNNLSLPKLMIRHKMMLTLEYCYKNLPLSIHDHDLLSIMLCTYHINNDKKKGNISQEYEAILTNLHKIYYSQSSTEIYSNIKNIQFLEEENRNLKTELEKMQSLEEENRNLKTELEKMQSLEEENKNLKTELEKMQSLEEENKNLKMRLDQTLINIQNLTNEIKNDEPNSPASVQKDAPNYTQTPTDKIIQKNYSDSDEKETGAQKDSINHIITNIILNGKPSKNMYSLMNANKDTLDRIIEKAEDDYCRGRDVDIALIKKLKSSIDDAYVNGYI</sequence>
<evidence type="ECO:0000313" key="2">
    <source>
        <dbReference type="EMBL" id="QHT24436.1"/>
    </source>
</evidence>
<feature type="compositionally biased region" description="Basic and acidic residues" evidence="1">
    <location>
        <begin position="344"/>
        <end position="353"/>
    </location>
</feature>
<dbReference type="AlphaFoldDB" id="A0A6C0E5K1"/>
<feature type="compositionally biased region" description="Polar residues" evidence="1">
    <location>
        <begin position="310"/>
        <end position="322"/>
    </location>
</feature>
<proteinExistence type="predicted"/>
<protein>
    <submittedName>
        <fullName evidence="2">Uncharacterized protein</fullName>
    </submittedName>
</protein>
<reference evidence="2" key="1">
    <citation type="journal article" date="2020" name="Nature">
        <title>Giant virus diversity and host interactions through global metagenomics.</title>
        <authorList>
            <person name="Schulz F."/>
            <person name="Roux S."/>
            <person name="Paez-Espino D."/>
            <person name="Jungbluth S."/>
            <person name="Walsh D.A."/>
            <person name="Denef V.J."/>
            <person name="McMahon K.D."/>
            <person name="Konstantinidis K.T."/>
            <person name="Eloe-Fadrosh E.A."/>
            <person name="Kyrpides N.C."/>
            <person name="Woyke T."/>
        </authorList>
    </citation>
    <scope>NUCLEOTIDE SEQUENCE</scope>
    <source>
        <strain evidence="2">GVMAG-M-3300023179-150</strain>
    </source>
</reference>
<organism evidence="2">
    <name type="scientific">viral metagenome</name>
    <dbReference type="NCBI Taxonomy" id="1070528"/>
    <lineage>
        <taxon>unclassified sequences</taxon>
        <taxon>metagenomes</taxon>
        <taxon>organismal metagenomes</taxon>
    </lineage>
</organism>
<evidence type="ECO:0000256" key="1">
    <source>
        <dbReference type="SAM" id="MobiDB-lite"/>
    </source>
</evidence>
<feature type="region of interest" description="Disordered" evidence="1">
    <location>
        <begin position="310"/>
        <end position="354"/>
    </location>
</feature>
<name>A0A6C0E5K1_9ZZZZ</name>
<dbReference type="EMBL" id="MN739745">
    <property type="protein sequence ID" value="QHT24436.1"/>
    <property type="molecule type" value="Genomic_DNA"/>
</dbReference>